<evidence type="ECO:0000256" key="2">
    <source>
        <dbReference type="ARBA" id="ARBA00022801"/>
    </source>
</evidence>
<dbReference type="Gene3D" id="2.60.120.260">
    <property type="entry name" value="Galactose-binding domain-like"/>
    <property type="match status" value="1"/>
</dbReference>
<feature type="domain" description="Glycosyl hydrolases family 2 sugar binding" evidence="7">
    <location>
        <begin position="97"/>
        <end position="209"/>
    </location>
</feature>
<evidence type="ECO:0000256" key="4">
    <source>
        <dbReference type="SAM" id="SignalP"/>
    </source>
</evidence>
<evidence type="ECO:0000256" key="1">
    <source>
        <dbReference type="ARBA" id="ARBA00007401"/>
    </source>
</evidence>
<evidence type="ECO:0000259" key="5">
    <source>
        <dbReference type="Pfam" id="PF00703"/>
    </source>
</evidence>
<protein>
    <recommendedName>
        <fullName evidence="10">Beta-galactosidase</fullName>
    </recommendedName>
</protein>
<keyword evidence="9" id="KW-1185">Reference proteome</keyword>
<feature type="domain" description="Glycoside hydrolase family 2 catalytic" evidence="6">
    <location>
        <begin position="358"/>
        <end position="472"/>
    </location>
</feature>
<dbReference type="InterPro" id="IPR006103">
    <property type="entry name" value="Glyco_hydro_2_cat"/>
</dbReference>
<proteinExistence type="inferred from homology"/>
<evidence type="ECO:0008006" key="10">
    <source>
        <dbReference type="Google" id="ProtNLM"/>
    </source>
</evidence>
<dbReference type="SUPFAM" id="SSF49303">
    <property type="entry name" value="beta-Galactosidase/glucuronidase domain"/>
    <property type="match status" value="1"/>
</dbReference>
<evidence type="ECO:0000256" key="3">
    <source>
        <dbReference type="ARBA" id="ARBA00023295"/>
    </source>
</evidence>
<dbReference type="EMBL" id="MU167236">
    <property type="protein sequence ID" value="KAG0148530.1"/>
    <property type="molecule type" value="Genomic_DNA"/>
</dbReference>
<dbReference type="SUPFAM" id="SSF51445">
    <property type="entry name" value="(Trans)glycosidases"/>
    <property type="match status" value="1"/>
</dbReference>
<dbReference type="GO" id="GO:0005975">
    <property type="term" value="P:carbohydrate metabolic process"/>
    <property type="evidence" value="ECO:0007669"/>
    <property type="project" value="InterPro"/>
</dbReference>
<dbReference type="Pfam" id="PF02836">
    <property type="entry name" value="Glyco_hydro_2_C"/>
    <property type="match status" value="1"/>
</dbReference>
<dbReference type="Pfam" id="PF00703">
    <property type="entry name" value="Glyco_hydro_2"/>
    <property type="match status" value="1"/>
</dbReference>
<dbReference type="SUPFAM" id="SSF49785">
    <property type="entry name" value="Galactose-binding domain-like"/>
    <property type="match status" value="1"/>
</dbReference>
<dbReference type="Proteomes" id="UP000886653">
    <property type="component" value="Unassembled WGS sequence"/>
</dbReference>
<organism evidence="8 9">
    <name type="scientific">Cronartium quercuum f. sp. fusiforme G11</name>
    <dbReference type="NCBI Taxonomy" id="708437"/>
    <lineage>
        <taxon>Eukaryota</taxon>
        <taxon>Fungi</taxon>
        <taxon>Dikarya</taxon>
        <taxon>Basidiomycota</taxon>
        <taxon>Pucciniomycotina</taxon>
        <taxon>Pucciniomycetes</taxon>
        <taxon>Pucciniales</taxon>
        <taxon>Coleosporiaceae</taxon>
        <taxon>Cronartium</taxon>
    </lineage>
</organism>
<feature type="domain" description="Glycoside hydrolase family 2 immunoglobulin-like beta-sandwich" evidence="5">
    <location>
        <begin position="218"/>
        <end position="316"/>
    </location>
</feature>
<reference evidence="8" key="1">
    <citation type="submission" date="2013-11" db="EMBL/GenBank/DDBJ databases">
        <title>Genome sequence of the fusiform rust pathogen reveals effectors for host alternation and coevolution with pine.</title>
        <authorList>
            <consortium name="DOE Joint Genome Institute"/>
            <person name="Smith K."/>
            <person name="Pendleton A."/>
            <person name="Kubisiak T."/>
            <person name="Anderson C."/>
            <person name="Salamov A."/>
            <person name="Aerts A."/>
            <person name="Riley R."/>
            <person name="Clum A."/>
            <person name="Lindquist E."/>
            <person name="Ence D."/>
            <person name="Campbell M."/>
            <person name="Kronenberg Z."/>
            <person name="Feau N."/>
            <person name="Dhillon B."/>
            <person name="Hamelin R."/>
            <person name="Burleigh J."/>
            <person name="Smith J."/>
            <person name="Yandell M."/>
            <person name="Nelson C."/>
            <person name="Grigoriev I."/>
            <person name="Davis J."/>
        </authorList>
    </citation>
    <scope>NUCLEOTIDE SEQUENCE</scope>
    <source>
        <strain evidence="8">G11</strain>
    </source>
</reference>
<comment type="caution">
    <text evidence="8">The sequence shown here is derived from an EMBL/GenBank/DDBJ whole genome shotgun (WGS) entry which is preliminary data.</text>
</comment>
<feature type="chain" id="PRO_5040498060" description="Beta-galactosidase" evidence="4">
    <location>
        <begin position="23"/>
        <end position="618"/>
    </location>
</feature>
<comment type="similarity">
    <text evidence="1">Belongs to the glycosyl hydrolase 2 family.</text>
</comment>
<dbReference type="Pfam" id="PF02837">
    <property type="entry name" value="Glyco_hydro_2_N"/>
    <property type="match status" value="1"/>
</dbReference>
<dbReference type="InterPro" id="IPR013783">
    <property type="entry name" value="Ig-like_fold"/>
</dbReference>
<dbReference type="InterPro" id="IPR006102">
    <property type="entry name" value="Ig-like_GH2"/>
</dbReference>
<evidence type="ECO:0000313" key="8">
    <source>
        <dbReference type="EMBL" id="KAG0148530.1"/>
    </source>
</evidence>
<evidence type="ECO:0000313" key="9">
    <source>
        <dbReference type="Proteomes" id="UP000886653"/>
    </source>
</evidence>
<dbReference type="InterPro" id="IPR051913">
    <property type="entry name" value="GH2_Domain-Containing"/>
</dbReference>
<dbReference type="InterPro" id="IPR006104">
    <property type="entry name" value="Glyco_hydro_2_N"/>
</dbReference>
<gene>
    <name evidence="8" type="ORF">CROQUDRAFT_90251</name>
</gene>
<dbReference type="InterPro" id="IPR008979">
    <property type="entry name" value="Galactose-bd-like_sf"/>
</dbReference>
<evidence type="ECO:0000259" key="7">
    <source>
        <dbReference type="Pfam" id="PF02837"/>
    </source>
</evidence>
<sequence>MTAQSFIVILVGLFLTRGPVTSVLSQLASYAPKVGPLDTDWTKKVGLHPWSEYPRPQLSRSEWLTLNGVWEFKTANSTSDLKSPPFGGLDFEREILVPFPVESALSGIMESHIQFWYRKTFSVPSTWQGNVLLNFGAVDYEATVFINQKQVAFHRGGYFKFSVNLTPYLKPSELKTLVSVVYAAGKQTLNPSHIFYTSSSGIWQSVWLEPVPETYITKLDVDANMYGLVNITVWASDPKTRVPVKVTVHPQTESTNIITTSSTKTSASLLTAEGVSNTKFQFHVPSPNLWSPTTPNLYYFTVQLGNDTVTSYLGFRSIERRKDPSGVPRPFLNGQFVFHMGTLDQGFWPDGLYTAPTYEAMISDLKMLKDLGFNSVRKHIKIEPDLFYHACDTLGLLVWQDMPALNPANPPSAAQSAEFERQLYEMVSDLISVPSIVIWIIFNEGWGQTEGADFRYTQKVMEKDPHRLILSVAGWNASPQCGSPFFSKASSAYDPRRIGSQSEFGGVGHVPDQRNIWQVQKAKDQMNSTYEITANIAIWNYRALRVVQELREQVELFSCNAGIYTQTTDVEGEVNGLVTYDRRTMRADVKKWNLMLNSIYEIAKSRVGNSTARTFLGN</sequence>
<dbReference type="Gene3D" id="2.60.40.10">
    <property type="entry name" value="Immunoglobulins"/>
    <property type="match status" value="1"/>
</dbReference>
<feature type="signal peptide" evidence="4">
    <location>
        <begin position="1"/>
        <end position="22"/>
    </location>
</feature>
<dbReference type="PANTHER" id="PTHR42732">
    <property type="entry name" value="BETA-GALACTOSIDASE"/>
    <property type="match status" value="1"/>
</dbReference>
<dbReference type="Gene3D" id="3.20.20.80">
    <property type="entry name" value="Glycosidases"/>
    <property type="match status" value="1"/>
</dbReference>
<dbReference type="AlphaFoldDB" id="A0A9P6NK68"/>
<dbReference type="InterPro" id="IPR036156">
    <property type="entry name" value="Beta-gal/glucu_dom_sf"/>
</dbReference>
<name>A0A9P6NK68_9BASI</name>
<keyword evidence="3" id="KW-0326">Glycosidase</keyword>
<dbReference type="PANTHER" id="PTHR42732:SF2">
    <property type="entry name" value="BETA-MANNOSIDASE"/>
    <property type="match status" value="1"/>
</dbReference>
<dbReference type="InterPro" id="IPR017853">
    <property type="entry name" value="GH"/>
</dbReference>
<dbReference type="GO" id="GO:0004553">
    <property type="term" value="F:hydrolase activity, hydrolyzing O-glycosyl compounds"/>
    <property type="evidence" value="ECO:0007669"/>
    <property type="project" value="InterPro"/>
</dbReference>
<dbReference type="OrthoDB" id="408320at2759"/>
<keyword evidence="2" id="KW-0378">Hydrolase</keyword>
<accession>A0A9P6NK68</accession>
<evidence type="ECO:0000259" key="6">
    <source>
        <dbReference type="Pfam" id="PF02836"/>
    </source>
</evidence>
<keyword evidence="4" id="KW-0732">Signal</keyword>